<comment type="caution">
    <text evidence="1">The sequence shown here is derived from an EMBL/GenBank/DDBJ whole genome shotgun (WGS) entry which is preliminary data.</text>
</comment>
<sequence>MSTCFLGPPFNISGNRFLPEDTFSFTLEFDNPSDQNDILAYEWYLDNVLMIEEGSIQVTAKALTGKHFIGVRVLNNQGWSGLKEFDFYTNVMPDLLVVEGPDTVNEGDVATYEAYLHFGNQEIVKVTDKAVFSINTGGTFDSNLLTTYNDVTSFEDKNAVVTASVYNVSGTKNLTILNTTKKYPAVLVVDIFDVSTLNIGALIANPDVNNGQVLAYTGNNFIPANATPNDALILASDYINNGSSLKWRFQFNILKIVNQYPNIKDFVFEVRARSNSARILYGAYGLKTYDTKMVMYGAPGSFIPTVTGGGNVGGPVNYQTSVSAGANGNYNKDYLLTILKFNFNVQNSILTVTKNS</sequence>
<dbReference type="Proteomes" id="UP001165460">
    <property type="component" value="Unassembled WGS sequence"/>
</dbReference>
<reference evidence="1" key="1">
    <citation type="submission" date="2022-03" db="EMBL/GenBank/DDBJ databases">
        <authorList>
            <person name="Woo C.Y."/>
        </authorList>
    </citation>
    <scope>NUCLEOTIDE SEQUENCE</scope>
    <source>
        <strain evidence="1">CYS-01</strain>
    </source>
</reference>
<gene>
    <name evidence="1" type="ORF">MMF97_10395</name>
</gene>
<proteinExistence type="predicted"/>
<name>A0ABS9ZXW3_9SPHI</name>
<organism evidence="1 2">
    <name type="scientific">Pedobacter montanisoli</name>
    <dbReference type="NCBI Taxonomy" id="2923277"/>
    <lineage>
        <taxon>Bacteria</taxon>
        <taxon>Pseudomonadati</taxon>
        <taxon>Bacteroidota</taxon>
        <taxon>Sphingobacteriia</taxon>
        <taxon>Sphingobacteriales</taxon>
        <taxon>Sphingobacteriaceae</taxon>
        <taxon>Pedobacter</taxon>
    </lineage>
</organism>
<accession>A0ABS9ZXW3</accession>
<evidence type="ECO:0000313" key="1">
    <source>
        <dbReference type="EMBL" id="MCJ0743122.1"/>
    </source>
</evidence>
<dbReference type="EMBL" id="JALGBH010000002">
    <property type="protein sequence ID" value="MCJ0743122.1"/>
    <property type="molecule type" value="Genomic_DNA"/>
</dbReference>
<evidence type="ECO:0000313" key="2">
    <source>
        <dbReference type="Proteomes" id="UP001165460"/>
    </source>
</evidence>
<dbReference type="RefSeq" id="WP_243362197.1">
    <property type="nucleotide sequence ID" value="NZ_JALGBH010000002.1"/>
</dbReference>
<protein>
    <submittedName>
        <fullName evidence="1">Uncharacterized protein</fullName>
    </submittedName>
</protein>
<keyword evidence="2" id="KW-1185">Reference proteome</keyword>